<evidence type="ECO:0000313" key="1">
    <source>
        <dbReference type="EMBL" id="MBB5868700.1"/>
    </source>
</evidence>
<keyword evidence="2" id="KW-1185">Reference proteome</keyword>
<dbReference type="Proteomes" id="UP000587527">
    <property type="component" value="Unassembled WGS sequence"/>
</dbReference>
<accession>A0A841BPF8</accession>
<name>A0A841BPF8_9ACTN</name>
<dbReference type="AlphaFoldDB" id="A0A841BPF8"/>
<gene>
    <name evidence="1" type="ORF">F4553_002079</name>
</gene>
<reference evidence="1 2" key="1">
    <citation type="submission" date="2020-08" db="EMBL/GenBank/DDBJ databases">
        <title>Sequencing the genomes of 1000 actinobacteria strains.</title>
        <authorList>
            <person name="Klenk H.-P."/>
        </authorList>
    </citation>
    <scope>NUCLEOTIDE SEQUENCE [LARGE SCALE GENOMIC DNA]</scope>
    <source>
        <strain evidence="1 2">DSM 45362</strain>
    </source>
</reference>
<dbReference type="RefSeq" id="WP_184834819.1">
    <property type="nucleotide sequence ID" value="NZ_JACHMN010000002.1"/>
</dbReference>
<comment type="caution">
    <text evidence="1">The sequence shown here is derived from an EMBL/GenBank/DDBJ whole genome shotgun (WGS) entry which is preliminary data.</text>
</comment>
<dbReference type="EMBL" id="JACHMN010000002">
    <property type="protein sequence ID" value="MBB5868700.1"/>
    <property type="molecule type" value="Genomic_DNA"/>
</dbReference>
<evidence type="ECO:0000313" key="2">
    <source>
        <dbReference type="Proteomes" id="UP000587527"/>
    </source>
</evidence>
<proteinExistence type="predicted"/>
<protein>
    <submittedName>
        <fullName evidence="1">Uncharacterized protein</fullName>
    </submittedName>
</protein>
<sequence>MTDSAGTAPTERESVIHTIAGILAEQLGLDFPATLAATYELCGEPLRRRVRREPAVVSWLTTVLVHLRVVYEVPAARQPATRSIEVIVTEADGTFRRIEAESAVGWAELPRQVSTAVLAGELSVALRLYRREQ</sequence>
<organism evidence="1 2">
    <name type="scientific">Allocatelliglobosispora scoriae</name>
    <dbReference type="NCBI Taxonomy" id="643052"/>
    <lineage>
        <taxon>Bacteria</taxon>
        <taxon>Bacillati</taxon>
        <taxon>Actinomycetota</taxon>
        <taxon>Actinomycetes</taxon>
        <taxon>Micromonosporales</taxon>
        <taxon>Micromonosporaceae</taxon>
        <taxon>Allocatelliglobosispora</taxon>
    </lineage>
</organism>